<dbReference type="GO" id="GO:0010468">
    <property type="term" value="P:regulation of gene expression"/>
    <property type="evidence" value="ECO:0007669"/>
    <property type="project" value="UniProtKB-ARBA"/>
</dbReference>
<evidence type="ECO:0000256" key="4">
    <source>
        <dbReference type="ARBA" id="ARBA00022729"/>
    </source>
</evidence>
<dbReference type="GO" id="GO:0051240">
    <property type="term" value="P:positive regulation of multicellular organismal process"/>
    <property type="evidence" value="ECO:0007669"/>
    <property type="project" value="UniProtKB-ARBA"/>
</dbReference>
<keyword evidence="20" id="KW-1185">Reference proteome</keyword>
<feature type="compositionally biased region" description="Basic and acidic residues" evidence="16">
    <location>
        <begin position="333"/>
        <end position="347"/>
    </location>
</feature>
<keyword evidence="3 17" id="KW-0812">Transmembrane</keyword>
<dbReference type="GO" id="GO:0045935">
    <property type="term" value="P:positive regulation of nucleobase-containing compound metabolic process"/>
    <property type="evidence" value="ECO:0007669"/>
    <property type="project" value="UniProtKB-ARBA"/>
</dbReference>
<dbReference type="GO" id="GO:0006915">
    <property type="term" value="P:apoptotic process"/>
    <property type="evidence" value="ECO:0007669"/>
    <property type="project" value="InterPro"/>
</dbReference>
<evidence type="ECO:0000256" key="16">
    <source>
        <dbReference type="SAM" id="MobiDB-lite"/>
    </source>
</evidence>
<reference evidence="19" key="1">
    <citation type="submission" date="2025-08" db="UniProtKB">
        <authorList>
            <consortium name="Ensembl"/>
        </authorList>
    </citation>
    <scope>IDENTIFICATION</scope>
</reference>
<feature type="region of interest" description="Disordered" evidence="16">
    <location>
        <begin position="309"/>
        <end position="347"/>
    </location>
</feature>
<feature type="transmembrane region" description="Helical" evidence="17">
    <location>
        <begin position="253"/>
        <end position="277"/>
    </location>
</feature>
<dbReference type="SMART" id="SM00208">
    <property type="entry name" value="TNFR"/>
    <property type="match status" value="4"/>
</dbReference>
<dbReference type="Gene3D" id="2.10.50.10">
    <property type="entry name" value="Tumor Necrosis Factor Receptor, subunit A, domain 2"/>
    <property type="match status" value="3"/>
</dbReference>
<dbReference type="AlphaFoldDB" id="A0A8C5R7S2"/>
<dbReference type="GO" id="GO:0002768">
    <property type="term" value="P:immune response-regulating cell surface receptor signaling pathway"/>
    <property type="evidence" value="ECO:0007669"/>
    <property type="project" value="TreeGrafter"/>
</dbReference>
<evidence type="ECO:0000256" key="13">
    <source>
        <dbReference type="ARBA" id="ARBA00032719"/>
    </source>
</evidence>
<keyword evidence="7 17" id="KW-1133">Transmembrane helix</keyword>
<feature type="domain" description="TNFR-Cys" evidence="18">
    <location>
        <begin position="85"/>
        <end position="119"/>
    </location>
</feature>
<keyword evidence="9 15" id="KW-1015">Disulfide bond</keyword>
<dbReference type="PROSITE" id="PS50050">
    <property type="entry name" value="TNFR_NGFR_2"/>
    <property type="match status" value="2"/>
</dbReference>
<feature type="disulfide bond" evidence="15">
    <location>
        <begin position="101"/>
        <end position="119"/>
    </location>
</feature>
<dbReference type="GO" id="GO:0004888">
    <property type="term" value="F:transmembrane signaling receptor activity"/>
    <property type="evidence" value="ECO:0007669"/>
    <property type="project" value="InterPro"/>
</dbReference>
<feature type="repeat" description="TNFR-Cys" evidence="15">
    <location>
        <begin position="164"/>
        <end position="203"/>
    </location>
</feature>
<dbReference type="InterPro" id="IPR001368">
    <property type="entry name" value="TNFR/NGFR_Cys_rich_reg"/>
</dbReference>
<dbReference type="GO" id="GO:0006874">
    <property type="term" value="P:intracellular calcium ion homeostasis"/>
    <property type="evidence" value="ECO:0007669"/>
    <property type="project" value="UniProtKB-ARBA"/>
</dbReference>
<dbReference type="SUPFAM" id="SSF57586">
    <property type="entry name" value="TNF receptor-like"/>
    <property type="match status" value="2"/>
</dbReference>
<evidence type="ECO:0000256" key="5">
    <source>
        <dbReference type="ARBA" id="ARBA00022737"/>
    </source>
</evidence>
<comment type="function">
    <text evidence="14">Receptor for TNFSF5/CD40LG. Transduces TRAF6- and MAP3K8-mediated signals that activate ERK in macrophages and B cells, leading to induction of immunoglobulin secretion.</text>
</comment>
<dbReference type="GO" id="GO:0035631">
    <property type="term" value="C:CD40 receptor complex"/>
    <property type="evidence" value="ECO:0007669"/>
    <property type="project" value="TreeGrafter"/>
</dbReference>
<dbReference type="Pfam" id="PF00020">
    <property type="entry name" value="TNFR_c6"/>
    <property type="match status" value="1"/>
</dbReference>
<reference evidence="19" key="2">
    <citation type="submission" date="2025-09" db="UniProtKB">
        <authorList>
            <consortium name="Ensembl"/>
        </authorList>
    </citation>
    <scope>IDENTIFICATION</scope>
</reference>
<comment type="subcellular location">
    <subcellularLocation>
        <location evidence="1">Membrane</location>
        <topology evidence="1">Single-pass type I membrane protein</topology>
    </subcellularLocation>
</comment>
<evidence type="ECO:0000256" key="7">
    <source>
        <dbReference type="ARBA" id="ARBA00022989"/>
    </source>
</evidence>
<dbReference type="InterPro" id="IPR008063">
    <property type="entry name" value="Fas_rcpt"/>
</dbReference>
<organism evidence="19 20">
    <name type="scientific">Leptobrachium leishanense</name>
    <name type="common">Leishan spiny toad</name>
    <dbReference type="NCBI Taxonomy" id="445787"/>
    <lineage>
        <taxon>Eukaryota</taxon>
        <taxon>Metazoa</taxon>
        <taxon>Chordata</taxon>
        <taxon>Craniata</taxon>
        <taxon>Vertebrata</taxon>
        <taxon>Euteleostomi</taxon>
        <taxon>Amphibia</taxon>
        <taxon>Batrachia</taxon>
        <taxon>Anura</taxon>
        <taxon>Pelobatoidea</taxon>
        <taxon>Megophryidae</taxon>
        <taxon>Leptobrachium</taxon>
    </lineage>
</organism>
<keyword evidence="5" id="KW-0677">Repeat</keyword>
<proteinExistence type="predicted"/>
<dbReference type="PRINTS" id="PR01680">
    <property type="entry name" value="TNFACTORR6"/>
</dbReference>
<evidence type="ECO:0000256" key="2">
    <source>
        <dbReference type="ARBA" id="ARBA00015766"/>
    </source>
</evidence>
<dbReference type="GO" id="GO:0051094">
    <property type="term" value="P:positive regulation of developmental process"/>
    <property type="evidence" value="ECO:0007669"/>
    <property type="project" value="UniProtKB-ARBA"/>
</dbReference>
<evidence type="ECO:0000256" key="3">
    <source>
        <dbReference type="ARBA" id="ARBA00022692"/>
    </source>
</evidence>
<dbReference type="InterPro" id="IPR052135">
    <property type="entry name" value="TNFRSF5"/>
</dbReference>
<dbReference type="Proteomes" id="UP000694569">
    <property type="component" value="Unplaced"/>
</dbReference>
<evidence type="ECO:0000256" key="12">
    <source>
        <dbReference type="ARBA" id="ARBA00031089"/>
    </source>
</evidence>
<evidence type="ECO:0000259" key="18">
    <source>
        <dbReference type="PROSITE" id="PS50050"/>
    </source>
</evidence>
<evidence type="ECO:0000256" key="17">
    <source>
        <dbReference type="SAM" id="Phobius"/>
    </source>
</evidence>
<evidence type="ECO:0000256" key="1">
    <source>
        <dbReference type="ARBA" id="ARBA00004479"/>
    </source>
</evidence>
<dbReference type="GO" id="GO:0010557">
    <property type="term" value="P:positive regulation of macromolecule biosynthetic process"/>
    <property type="evidence" value="ECO:0007669"/>
    <property type="project" value="UniProtKB-ARBA"/>
</dbReference>
<dbReference type="PANTHER" id="PTHR46875">
    <property type="entry name" value="TUMOR NECROSIS FACTOR RECEPTOR SUPERFAMILY MEMBER 5"/>
    <property type="match status" value="1"/>
</dbReference>
<evidence type="ECO:0000256" key="11">
    <source>
        <dbReference type="ARBA" id="ARBA00023180"/>
    </source>
</evidence>
<feature type="disulfide bond" evidence="15">
    <location>
        <begin position="185"/>
        <end position="203"/>
    </location>
</feature>
<name>A0A8C5R7S2_9ANUR</name>
<evidence type="ECO:0000256" key="15">
    <source>
        <dbReference type="PROSITE-ProRule" id="PRU00206"/>
    </source>
</evidence>
<dbReference type="FunFam" id="2.10.50.10:FF:000041">
    <property type="entry name" value="Tumor necrosis factor receptor superfamily member 5"/>
    <property type="match status" value="1"/>
</dbReference>
<dbReference type="OrthoDB" id="9932129at2759"/>
<evidence type="ECO:0000256" key="10">
    <source>
        <dbReference type="ARBA" id="ARBA00023170"/>
    </source>
</evidence>
<keyword evidence="8 17" id="KW-0472">Membrane</keyword>
<dbReference type="Ensembl" id="ENSLLET00000049506.1">
    <property type="protein sequence ID" value="ENSLLEP00000047638.1"/>
    <property type="gene ID" value="ENSLLEG00000030087.1"/>
</dbReference>
<keyword evidence="11" id="KW-0325">Glycoprotein</keyword>
<sequence>MEDEPSPTRENERQGGPHLSFLCHGVEPFLQGPKTIDIILRKPSELCGHSVFGDTIFSDTSDSMKSLQCLVFLLFICIYQVVADICSRNQYQKDGRCCSLCEPGKKLSAECSELSGTVCVDCDEGEFQDRWSKETYCHQHSYCDTNAGFEQESEGTTTTDVKCRCQLGRHCSSGLCETCILNSACEPGYRVSQEASRYSDTVCSPCPNRTFTATKSHTEKCQEWTRCNSDETEEIPGSSVSDVVCEPQPRSRAGIIITVSVVLLLVTLTGVLCYLWYHRNKAKKGAHVEAEKMNDLENGKLLAETEILKKNNIPEEDNDPELPETTVRGHPVAQEEGKDFHMSQEEN</sequence>
<evidence type="ECO:0000256" key="9">
    <source>
        <dbReference type="ARBA" id="ARBA00023157"/>
    </source>
</evidence>
<feature type="domain" description="TNFR-Cys" evidence="18">
    <location>
        <begin position="164"/>
        <end position="203"/>
    </location>
</feature>
<comment type="caution">
    <text evidence="15">Lacks conserved residue(s) required for the propagation of feature annotation.</text>
</comment>
<dbReference type="PANTHER" id="PTHR46875:SF1">
    <property type="entry name" value="TUMOR NECROSIS FACTOR RECEPTOR SUPERFAMILY MEMBER 5"/>
    <property type="match status" value="1"/>
</dbReference>
<dbReference type="GO" id="GO:0006952">
    <property type="term" value="P:defense response"/>
    <property type="evidence" value="ECO:0007669"/>
    <property type="project" value="UniProtKB-ARBA"/>
</dbReference>
<feature type="repeat" description="TNFR-Cys" evidence="15">
    <location>
        <begin position="85"/>
        <end position="119"/>
    </location>
</feature>
<evidence type="ECO:0000256" key="14">
    <source>
        <dbReference type="ARBA" id="ARBA00045871"/>
    </source>
</evidence>
<keyword evidence="4" id="KW-0732">Signal</keyword>
<evidence type="ECO:0000256" key="8">
    <source>
        <dbReference type="ARBA" id="ARBA00023136"/>
    </source>
</evidence>
<dbReference type="GO" id="GO:0009897">
    <property type="term" value="C:external side of plasma membrane"/>
    <property type="evidence" value="ECO:0007669"/>
    <property type="project" value="TreeGrafter"/>
</dbReference>
<evidence type="ECO:0000256" key="6">
    <source>
        <dbReference type="ARBA" id="ARBA00022859"/>
    </source>
</evidence>
<protein>
    <recommendedName>
        <fullName evidence="2">Tumor necrosis factor receptor superfamily member 5</fullName>
    </recommendedName>
    <alternativeName>
        <fullName evidence="12">B-cell surface antigen CD40</fullName>
    </alternativeName>
    <alternativeName>
        <fullName evidence="13">CD40L receptor</fullName>
    </alternativeName>
</protein>
<dbReference type="GO" id="GO:0006955">
    <property type="term" value="P:immune response"/>
    <property type="evidence" value="ECO:0007669"/>
    <property type="project" value="InterPro"/>
</dbReference>
<dbReference type="GO" id="GO:0023035">
    <property type="term" value="P:CD40 signaling pathway"/>
    <property type="evidence" value="ECO:0007669"/>
    <property type="project" value="UniProtKB-ARBA"/>
</dbReference>
<evidence type="ECO:0000313" key="20">
    <source>
        <dbReference type="Proteomes" id="UP000694569"/>
    </source>
</evidence>
<feature type="disulfide bond" evidence="15">
    <location>
        <begin position="98"/>
        <end position="111"/>
    </location>
</feature>
<keyword evidence="10" id="KW-0675">Receptor</keyword>
<accession>A0A8C5R7S2</accession>
<dbReference type="GeneTree" id="ENSGT00940000161464"/>
<gene>
    <name evidence="19" type="primary">CD40</name>
</gene>
<evidence type="ECO:0000313" key="19">
    <source>
        <dbReference type="Ensembl" id="ENSLLEP00000047638.1"/>
    </source>
</evidence>
<keyword evidence="6" id="KW-0391">Immunity</keyword>